<name>A0A829Y5C6_9GAMM</name>
<dbReference type="RefSeq" id="WP_161810325.1">
    <property type="nucleotide sequence ID" value="NZ_BLJN01000001.1"/>
</dbReference>
<organism evidence="1 2">
    <name type="scientific">Steroidobacter agaridevorans</name>
    <dbReference type="NCBI Taxonomy" id="2695856"/>
    <lineage>
        <taxon>Bacteria</taxon>
        <taxon>Pseudomonadati</taxon>
        <taxon>Pseudomonadota</taxon>
        <taxon>Gammaproteobacteria</taxon>
        <taxon>Steroidobacterales</taxon>
        <taxon>Steroidobacteraceae</taxon>
        <taxon>Steroidobacter</taxon>
    </lineage>
</organism>
<keyword evidence="2" id="KW-1185">Reference proteome</keyword>
<evidence type="ECO:0000313" key="2">
    <source>
        <dbReference type="Proteomes" id="UP000445000"/>
    </source>
</evidence>
<reference evidence="2" key="1">
    <citation type="submission" date="2020-01" db="EMBL/GenBank/DDBJ databases">
        <title>'Steroidobacter agaridevorans' sp. nov., agar-degrading bacteria isolated from rhizosphere soils.</title>
        <authorList>
            <person name="Ikenaga M."/>
            <person name="Kataoka M."/>
            <person name="Murouchi A."/>
            <person name="Katsuragi S."/>
            <person name="Sakai M."/>
        </authorList>
    </citation>
    <scope>NUCLEOTIDE SEQUENCE [LARGE SCALE GENOMIC DNA]</scope>
    <source>
        <strain evidence="2">YU21-B</strain>
    </source>
</reference>
<accession>A0A829Y5C6</accession>
<gene>
    <name evidence="1" type="ORF">GCM10011487_04200</name>
</gene>
<dbReference type="Proteomes" id="UP000445000">
    <property type="component" value="Unassembled WGS sequence"/>
</dbReference>
<dbReference type="EMBL" id="BLJN01000001">
    <property type="protein sequence ID" value="GFE78420.1"/>
    <property type="molecule type" value="Genomic_DNA"/>
</dbReference>
<dbReference type="AlphaFoldDB" id="A0A829Y5C6"/>
<comment type="caution">
    <text evidence="1">The sequence shown here is derived from an EMBL/GenBank/DDBJ whole genome shotgun (WGS) entry which is preliminary data.</text>
</comment>
<evidence type="ECO:0000313" key="1">
    <source>
        <dbReference type="EMBL" id="GFE78420.1"/>
    </source>
</evidence>
<sequence length="292" mass="31804">MNAALVDEPPIDTSLEHYMEERALAIALAMVRTPEEQAKIEHLANLRDALMEHRQAHSKEATAKRHARGEIYSKARVAAINALAPSREEMDSNVKGLYLEQGTSEDVLRAHARTHFASGLVSKRLSLALMPDDIAESAREMQEHEESFARAWIDAIGDLSFVNEMRELQREAVMMFRTASRPMYLVTYPESDVMNDETAAALGKAWNKLDALSQSLGVQPLSGFIAFDEEGETAGAAASEILTTVRALIAAIESGAHKIASKKQVLEILASLSATLAKVAGSGGRACFDVDV</sequence>
<protein>
    <submittedName>
        <fullName evidence="1">Uncharacterized protein</fullName>
    </submittedName>
</protein>
<proteinExistence type="predicted"/>